<dbReference type="RefSeq" id="WP_200758327.1">
    <property type="nucleotide sequence ID" value="NZ_AP023366.1"/>
</dbReference>
<organism evidence="6 7">
    <name type="scientific">Effusibacillus dendaii</name>
    <dbReference type="NCBI Taxonomy" id="2743772"/>
    <lineage>
        <taxon>Bacteria</taxon>
        <taxon>Bacillati</taxon>
        <taxon>Bacillota</taxon>
        <taxon>Bacilli</taxon>
        <taxon>Bacillales</taxon>
        <taxon>Alicyclobacillaceae</taxon>
        <taxon>Effusibacillus</taxon>
    </lineage>
</organism>
<dbReference type="Pfam" id="PF02599">
    <property type="entry name" value="CsrA"/>
    <property type="match status" value="1"/>
</dbReference>
<dbReference type="Gene3D" id="2.60.40.4380">
    <property type="entry name" value="Translational regulator CsrA"/>
    <property type="match status" value="1"/>
</dbReference>
<dbReference type="NCBIfam" id="NF002469">
    <property type="entry name" value="PRK01712.1"/>
    <property type="match status" value="1"/>
</dbReference>
<dbReference type="GO" id="GO:0045947">
    <property type="term" value="P:negative regulation of translational initiation"/>
    <property type="evidence" value="ECO:0007669"/>
    <property type="project" value="UniProtKB-UniRule"/>
</dbReference>
<dbReference type="FunFam" id="2.60.40.4380:FF:000002">
    <property type="entry name" value="Translational regulator CsrA"/>
    <property type="match status" value="1"/>
</dbReference>
<keyword evidence="4 5" id="KW-0694">RNA-binding</keyword>
<keyword evidence="3 5" id="KW-0810">Translation regulation</keyword>
<dbReference type="KEGG" id="eff:skT53_28530"/>
<gene>
    <name evidence="5 6" type="primary">csrA</name>
    <name evidence="6" type="ORF">skT53_28530</name>
</gene>
<dbReference type="GO" id="GO:0005829">
    <property type="term" value="C:cytosol"/>
    <property type="evidence" value="ECO:0007669"/>
    <property type="project" value="TreeGrafter"/>
</dbReference>
<sequence length="89" mass="10180">MLILSRKQGESIMLGDGIEVTVVEVKGDQVRIGIQAPSDVSIFRKEIYLEIQSENRHAVQSARDIDKLNQVWETLRGKLPELKNYNEQN</sequence>
<dbReference type="GO" id="GO:1902208">
    <property type="term" value="P:regulation of bacterial-type flagellum assembly"/>
    <property type="evidence" value="ECO:0007669"/>
    <property type="project" value="UniProtKB-UniRule"/>
</dbReference>
<comment type="function">
    <text evidence="5">A translational regulator that binds mRNA to regulate translation initiation and/or mRNA stability. Usually binds in the 5'-UTR at or near the Shine-Dalgarno sequence preventing ribosome-binding, thus repressing translation. Its main target seems to be the major flagellin gene, while its function is anatagonized by FliW.</text>
</comment>
<comment type="subcellular location">
    <subcellularLocation>
        <location evidence="5">Cytoplasm</location>
    </subcellularLocation>
</comment>
<dbReference type="InterPro" id="IPR003751">
    <property type="entry name" value="CsrA"/>
</dbReference>
<dbReference type="NCBIfam" id="TIGR00202">
    <property type="entry name" value="csrA"/>
    <property type="match status" value="1"/>
</dbReference>
<dbReference type="GO" id="GO:0006109">
    <property type="term" value="P:regulation of carbohydrate metabolic process"/>
    <property type="evidence" value="ECO:0007669"/>
    <property type="project" value="InterPro"/>
</dbReference>
<dbReference type="PANTHER" id="PTHR34984">
    <property type="entry name" value="CARBON STORAGE REGULATOR"/>
    <property type="match status" value="1"/>
</dbReference>
<keyword evidence="5" id="KW-1005">Bacterial flagellum biogenesis</keyword>
<dbReference type="GO" id="GO:0006402">
    <property type="term" value="P:mRNA catabolic process"/>
    <property type="evidence" value="ECO:0007669"/>
    <property type="project" value="InterPro"/>
</dbReference>
<dbReference type="GO" id="GO:0044781">
    <property type="term" value="P:bacterial-type flagellum organization"/>
    <property type="evidence" value="ECO:0007669"/>
    <property type="project" value="UniProtKB-KW"/>
</dbReference>
<evidence type="ECO:0000313" key="7">
    <source>
        <dbReference type="Proteomes" id="UP000593802"/>
    </source>
</evidence>
<dbReference type="Proteomes" id="UP000593802">
    <property type="component" value="Chromosome"/>
</dbReference>
<keyword evidence="2 5" id="KW-0678">Repressor</keyword>
<accession>A0A7I8DCI1</accession>
<dbReference type="EMBL" id="AP023366">
    <property type="protein sequence ID" value="BCJ87868.1"/>
    <property type="molecule type" value="Genomic_DNA"/>
</dbReference>
<reference evidence="6 7" key="1">
    <citation type="submission" date="2020-08" db="EMBL/GenBank/DDBJ databases">
        <title>Complete Genome Sequence of Effusibacillus dendaii Strain skT53, Isolated from Farmland soil.</title>
        <authorList>
            <person name="Konishi T."/>
            <person name="Kawasaki H."/>
        </authorList>
    </citation>
    <scope>NUCLEOTIDE SEQUENCE [LARGE SCALE GENOMIC DNA]</scope>
    <source>
        <strain evidence="7">skT53</strain>
    </source>
</reference>
<dbReference type="HAMAP" id="MF_00167">
    <property type="entry name" value="CsrA"/>
    <property type="match status" value="1"/>
</dbReference>
<proteinExistence type="inferred from homology"/>
<keyword evidence="7" id="KW-1185">Reference proteome</keyword>
<dbReference type="PANTHER" id="PTHR34984:SF1">
    <property type="entry name" value="CARBON STORAGE REGULATOR"/>
    <property type="match status" value="1"/>
</dbReference>
<evidence type="ECO:0000256" key="4">
    <source>
        <dbReference type="ARBA" id="ARBA00022884"/>
    </source>
</evidence>
<evidence type="ECO:0000256" key="3">
    <source>
        <dbReference type="ARBA" id="ARBA00022845"/>
    </source>
</evidence>
<name>A0A7I8DCI1_9BACL</name>
<evidence type="ECO:0000256" key="2">
    <source>
        <dbReference type="ARBA" id="ARBA00022491"/>
    </source>
</evidence>
<dbReference type="AlphaFoldDB" id="A0A7I8DCI1"/>
<comment type="subunit">
    <text evidence="5">Homodimer; the beta-strands of each monomer intercalate to form a hydrophobic core, while the alpha-helices form wings that extend away from the core.</text>
</comment>
<evidence type="ECO:0000256" key="5">
    <source>
        <dbReference type="HAMAP-Rule" id="MF_00167"/>
    </source>
</evidence>
<evidence type="ECO:0000313" key="6">
    <source>
        <dbReference type="EMBL" id="BCJ87868.1"/>
    </source>
</evidence>
<dbReference type="GO" id="GO:0048027">
    <property type="term" value="F:mRNA 5'-UTR binding"/>
    <property type="evidence" value="ECO:0007669"/>
    <property type="project" value="UniProtKB-UniRule"/>
</dbReference>
<keyword evidence="1 5" id="KW-0963">Cytoplasm</keyword>
<comment type="similarity">
    <text evidence="5">Belongs to the CsrA/RsmA family.</text>
</comment>
<evidence type="ECO:0000256" key="1">
    <source>
        <dbReference type="ARBA" id="ARBA00022490"/>
    </source>
</evidence>
<dbReference type="InterPro" id="IPR036107">
    <property type="entry name" value="CsrA_sf"/>
</dbReference>
<dbReference type="SUPFAM" id="SSF117130">
    <property type="entry name" value="CsrA-like"/>
    <property type="match status" value="1"/>
</dbReference>
<protein>
    <recommendedName>
        <fullName evidence="5">Translational regulator CsrA</fullName>
    </recommendedName>
</protein>